<evidence type="ECO:0000313" key="1">
    <source>
        <dbReference type="EMBL" id="KAI7962308.1"/>
    </source>
</evidence>
<dbReference type="EMBL" id="CM045865">
    <property type="protein sequence ID" value="KAI7962308.1"/>
    <property type="molecule type" value="Genomic_DNA"/>
</dbReference>
<comment type="caution">
    <text evidence="1">The sequence shown here is derived from an EMBL/GenBank/DDBJ whole genome shotgun (WGS) entry which is preliminary data.</text>
</comment>
<sequence length="443" mass="49564">MVTYHTPPRPIGNIIILTLILLSFSSKVAATTIPNNSTLPYFTSNQTLPQYALDFAPLVYLHSDEVFWPSDVNTHFDNVQPQINFSSVQSAPQTTQDFLRSSNIQKIDSSQQELIYLSAKEPIFDLDSAPWLRGVGPPDKSGKSAAAAIIIAVDKTQQGLSFIFAISYVIVFPVHTDAIYFPCNLIFCRLSYSPVGPGWVDVFYLFFYSYNRGNYFYNNRFGDHVADWENTMIRFQNGKPMYVTPEAHGGQVMLGNSAFKYDILEHSNGRPVVYSANGTHGMYPQAGQQNYTGLPVAIYDVTDKGHLWDPKMNYQSFFYSNEKGFSYTADTPIQQQDPEKLGWLKFLGYWGDQKLELSNPHQTCIGPMCFYEGGPLGPQSKSLSRGWICGSSDCQPQSTMPTILRPGGQRYNSPYSSSPTTRLTSLCGIVLSLLASYGVHLIF</sequence>
<gene>
    <name evidence="1" type="ORF">MJO28_000402</name>
</gene>
<keyword evidence="2" id="KW-1185">Reference proteome</keyword>
<reference evidence="2" key="1">
    <citation type="journal article" date="2018" name="BMC Genomics">
        <title>Genomic insights into host adaptation between the wheat stripe rust pathogen (Puccinia striiformis f. sp. tritici) and the barley stripe rust pathogen (Puccinia striiformis f. sp. hordei).</title>
        <authorList>
            <person name="Xia C."/>
            <person name="Wang M."/>
            <person name="Yin C."/>
            <person name="Cornejo O.E."/>
            <person name="Hulbert S.H."/>
            <person name="Chen X."/>
        </authorList>
    </citation>
    <scope>NUCLEOTIDE SEQUENCE [LARGE SCALE GENOMIC DNA]</scope>
    <source>
        <strain evidence="2">93-210</strain>
    </source>
</reference>
<protein>
    <submittedName>
        <fullName evidence="1">Uncharacterized protein</fullName>
    </submittedName>
</protein>
<proteinExistence type="predicted"/>
<accession>A0ACC0EXB4</accession>
<organism evidence="1 2">
    <name type="scientific">Puccinia striiformis f. sp. tritici</name>
    <dbReference type="NCBI Taxonomy" id="168172"/>
    <lineage>
        <taxon>Eukaryota</taxon>
        <taxon>Fungi</taxon>
        <taxon>Dikarya</taxon>
        <taxon>Basidiomycota</taxon>
        <taxon>Pucciniomycotina</taxon>
        <taxon>Pucciniomycetes</taxon>
        <taxon>Pucciniales</taxon>
        <taxon>Pucciniaceae</taxon>
        <taxon>Puccinia</taxon>
    </lineage>
</organism>
<dbReference type="Proteomes" id="UP001060170">
    <property type="component" value="Chromosome 1"/>
</dbReference>
<name>A0ACC0EXB4_9BASI</name>
<evidence type="ECO:0000313" key="2">
    <source>
        <dbReference type="Proteomes" id="UP001060170"/>
    </source>
</evidence>
<reference evidence="1 2" key="3">
    <citation type="journal article" date="2022" name="Microbiol. Spectr.">
        <title>Folding features and dynamics of 3D genome architecture in plant fungal pathogens.</title>
        <authorList>
            <person name="Xia C."/>
        </authorList>
    </citation>
    <scope>NUCLEOTIDE SEQUENCE [LARGE SCALE GENOMIC DNA]</scope>
    <source>
        <strain evidence="1 2">93-210</strain>
    </source>
</reference>
<reference evidence="2" key="2">
    <citation type="journal article" date="2018" name="Mol. Plant Microbe Interact.">
        <title>Genome sequence resources for the wheat stripe rust pathogen (Puccinia striiformis f. sp. tritici) and the barley stripe rust pathogen (Puccinia striiformis f. sp. hordei).</title>
        <authorList>
            <person name="Xia C."/>
            <person name="Wang M."/>
            <person name="Yin C."/>
            <person name="Cornejo O.E."/>
            <person name="Hulbert S.H."/>
            <person name="Chen X."/>
        </authorList>
    </citation>
    <scope>NUCLEOTIDE SEQUENCE [LARGE SCALE GENOMIC DNA]</scope>
    <source>
        <strain evidence="2">93-210</strain>
    </source>
</reference>